<dbReference type="STRING" id="1195246.AGRI_14490"/>
<comment type="caution">
    <text evidence="1">The sequence shown here is derived from an EMBL/GenBank/DDBJ whole genome shotgun (WGS) entry which is preliminary data.</text>
</comment>
<name>I9NYT2_9ALTE</name>
<organism evidence="1 2">
    <name type="scientific">Alishewanella agri BL06</name>
    <dbReference type="NCBI Taxonomy" id="1195246"/>
    <lineage>
        <taxon>Bacteria</taxon>
        <taxon>Pseudomonadati</taxon>
        <taxon>Pseudomonadota</taxon>
        <taxon>Gammaproteobacteria</taxon>
        <taxon>Alteromonadales</taxon>
        <taxon>Alteromonadaceae</taxon>
        <taxon>Alishewanella</taxon>
    </lineage>
</organism>
<evidence type="ECO:0000313" key="1">
    <source>
        <dbReference type="EMBL" id="EIW87737.1"/>
    </source>
</evidence>
<reference evidence="1 2" key="1">
    <citation type="journal article" date="2012" name="J. Bacteriol.">
        <title>Genome Sequence of Pectin-Degrading Alishewanella agri, Isolated from Landfill Soil.</title>
        <authorList>
            <person name="Kim J."/>
            <person name="Jung J."/>
            <person name="Sung J.S."/>
            <person name="Chun J."/>
            <person name="Park W."/>
        </authorList>
    </citation>
    <scope>NUCLEOTIDE SEQUENCE [LARGE SCALE GENOMIC DNA]</scope>
    <source>
        <strain evidence="1 2">BL06</strain>
    </source>
</reference>
<dbReference type="EMBL" id="AKKU01000026">
    <property type="protein sequence ID" value="EIW87737.1"/>
    <property type="molecule type" value="Genomic_DNA"/>
</dbReference>
<proteinExistence type="predicted"/>
<gene>
    <name evidence="1" type="ORF">AGRI_14490</name>
</gene>
<dbReference type="PATRIC" id="fig|1195246.3.peg.2874"/>
<sequence length="237" mass="27027">MADDLKQDKTDALVATVKSVLGTVPFAGPLLSELVGNLIPNQRVDRLTNYVKELEARLSRIDREKIDNALRSEEGIDLFEEGFVQASRSLTDERRKYVANVVANGVDDETIEYSESKYILKLLQELNEQEIIWLRFFMVPTIGGDEEFRGKHRNILEPVPAHLGSDERTIEKASLQDSYKGHLEHIGLIRPHYRMDRNTGMPEFDKFSGKPSVSYRDLTPIGRMILKQIGFTDYNNG</sequence>
<protein>
    <submittedName>
        <fullName evidence="1">Uncharacterized protein</fullName>
    </submittedName>
</protein>
<dbReference type="Proteomes" id="UP000035062">
    <property type="component" value="Unassembled WGS sequence"/>
</dbReference>
<keyword evidence="2" id="KW-1185">Reference proteome</keyword>
<dbReference type="RefSeq" id="WP_008985655.1">
    <property type="nucleotide sequence ID" value="NZ_AKKU01000026.1"/>
</dbReference>
<dbReference type="eggNOG" id="ENOG5032WGV">
    <property type="taxonomic scope" value="Bacteria"/>
</dbReference>
<accession>I9NYT2</accession>
<dbReference type="AlphaFoldDB" id="I9NYT2"/>
<evidence type="ECO:0000313" key="2">
    <source>
        <dbReference type="Proteomes" id="UP000035062"/>
    </source>
</evidence>